<dbReference type="HAMAP" id="MF_00135">
    <property type="entry name" value="PRAI"/>
    <property type="match status" value="1"/>
</dbReference>
<dbReference type="GO" id="GO:0000162">
    <property type="term" value="P:L-tryptophan biosynthetic process"/>
    <property type="evidence" value="ECO:0007669"/>
    <property type="project" value="UniProtKB-UniPathway"/>
</dbReference>
<dbReference type="PANTHER" id="PTHR42894">
    <property type="entry name" value="N-(5'-PHOSPHORIBOSYL)ANTHRANILATE ISOMERASE"/>
    <property type="match status" value="1"/>
</dbReference>
<dbReference type="InterPro" id="IPR011060">
    <property type="entry name" value="RibuloseP-bd_barrel"/>
</dbReference>
<feature type="domain" description="N-(5'phosphoribosyl) anthranilate isomerase (PRAI)" evidence="7">
    <location>
        <begin position="10"/>
        <end position="208"/>
    </location>
</feature>
<dbReference type="UniPathway" id="UPA00035">
    <property type="reaction ID" value="UER00042"/>
</dbReference>
<dbReference type="InterPro" id="IPR044643">
    <property type="entry name" value="TrpF_fam"/>
</dbReference>
<protein>
    <recommendedName>
        <fullName evidence="2">phosphoribosylanthranilate isomerase</fullName>
        <ecNumber evidence="2">5.3.1.24</ecNumber>
    </recommendedName>
</protein>
<accession>A0A6J5ZP60</accession>
<organism evidence="8">
    <name type="scientific">freshwater metagenome</name>
    <dbReference type="NCBI Taxonomy" id="449393"/>
    <lineage>
        <taxon>unclassified sequences</taxon>
        <taxon>metagenomes</taxon>
        <taxon>ecological metagenomes</taxon>
    </lineage>
</organism>
<dbReference type="CDD" id="cd00405">
    <property type="entry name" value="PRAI"/>
    <property type="match status" value="1"/>
</dbReference>
<evidence type="ECO:0000256" key="3">
    <source>
        <dbReference type="ARBA" id="ARBA00022605"/>
    </source>
</evidence>
<dbReference type="EMBL" id="CAESAN010000064">
    <property type="protein sequence ID" value="CAB4344035.1"/>
    <property type="molecule type" value="Genomic_DNA"/>
</dbReference>
<dbReference type="EC" id="5.3.1.24" evidence="2"/>
<evidence type="ECO:0000256" key="1">
    <source>
        <dbReference type="ARBA" id="ARBA00004664"/>
    </source>
</evidence>
<dbReference type="Pfam" id="PF00697">
    <property type="entry name" value="PRAI"/>
    <property type="match status" value="1"/>
</dbReference>
<dbReference type="PANTHER" id="PTHR42894:SF1">
    <property type="entry name" value="N-(5'-PHOSPHORIBOSYL)ANTHRANILATE ISOMERASE"/>
    <property type="match status" value="1"/>
</dbReference>
<evidence type="ECO:0000256" key="2">
    <source>
        <dbReference type="ARBA" id="ARBA00012572"/>
    </source>
</evidence>
<reference evidence="8" key="1">
    <citation type="submission" date="2020-05" db="EMBL/GenBank/DDBJ databases">
        <authorList>
            <person name="Chiriac C."/>
            <person name="Salcher M."/>
            <person name="Ghai R."/>
            <person name="Kavagutti S V."/>
        </authorList>
    </citation>
    <scope>NUCLEOTIDE SEQUENCE</scope>
</reference>
<evidence type="ECO:0000256" key="5">
    <source>
        <dbReference type="ARBA" id="ARBA00023141"/>
    </source>
</evidence>
<evidence type="ECO:0000259" key="7">
    <source>
        <dbReference type="Pfam" id="PF00697"/>
    </source>
</evidence>
<dbReference type="SUPFAM" id="SSF51366">
    <property type="entry name" value="Ribulose-phoshate binding barrel"/>
    <property type="match status" value="1"/>
</dbReference>
<evidence type="ECO:0000256" key="6">
    <source>
        <dbReference type="ARBA" id="ARBA00023235"/>
    </source>
</evidence>
<keyword evidence="5" id="KW-0057">Aromatic amino acid biosynthesis</keyword>
<evidence type="ECO:0000313" key="8">
    <source>
        <dbReference type="EMBL" id="CAB4344035.1"/>
    </source>
</evidence>
<dbReference type="GO" id="GO:0004640">
    <property type="term" value="F:phosphoribosylanthranilate isomerase activity"/>
    <property type="evidence" value="ECO:0007669"/>
    <property type="project" value="UniProtKB-EC"/>
</dbReference>
<keyword evidence="3" id="KW-0028">Amino-acid biosynthesis</keyword>
<dbReference type="InterPro" id="IPR013785">
    <property type="entry name" value="Aldolase_TIM"/>
</dbReference>
<comment type="pathway">
    <text evidence="1">Amino-acid biosynthesis; L-tryptophan biosynthesis; L-tryptophan from chorismate: step 3/5.</text>
</comment>
<keyword evidence="6" id="KW-0413">Isomerase</keyword>
<keyword evidence="4" id="KW-0822">Tryptophan biosynthesis</keyword>
<dbReference type="Gene3D" id="3.20.20.70">
    <property type="entry name" value="Aldolase class I"/>
    <property type="match status" value="1"/>
</dbReference>
<proteinExistence type="inferred from homology"/>
<evidence type="ECO:0000256" key="4">
    <source>
        <dbReference type="ARBA" id="ARBA00022822"/>
    </source>
</evidence>
<sequence>MGEMSGATAIKICGITSVSDALMAVEAGAWAVGCIMWDGSARRCEQAQAREICKQLHREAQVCGVFVNAPLDQVVGEVDALGFTMVQLHGDEGPAFCEAVRSRTGAKVIKAIRVHSGEQVNDLERFHHVDYHLLDTYHEDLRGGTGESWDWSLAASRHSSIPLILSGGLDSGNVAEAIAAVHPFAVDTASGTDSSPGVKDPEKVEDFCRAVGLTATSQPTEEFSS</sequence>
<dbReference type="InterPro" id="IPR001240">
    <property type="entry name" value="PRAI_dom"/>
</dbReference>
<dbReference type="AlphaFoldDB" id="A0A6J5ZP60"/>
<gene>
    <name evidence="8" type="ORF">UFOPK3547_00880</name>
</gene>
<name>A0A6J5ZP60_9ZZZZ</name>